<reference evidence="2" key="1">
    <citation type="submission" date="2023-03" db="EMBL/GenBank/DDBJ databases">
        <title>Actinorhabdospora filicis NBRC 111898.</title>
        <authorList>
            <person name="Ichikawa N."/>
            <person name="Sato H."/>
            <person name="Tonouchi N."/>
        </authorList>
    </citation>
    <scope>NUCLEOTIDE SEQUENCE</scope>
    <source>
        <strain evidence="2">NBRC 111898</strain>
    </source>
</reference>
<sequence length="242" mass="24078">MARTVILAGTLVVVGIVLTGLSAVQLGVARAAAKWPSARAPRVGRGPAVAGIAVGAAALGAAGGLAASLSPADGWLWTAAVVAAGALAAGLSVVVAARLASQVELKALISTPSPAYVAIAPRAEPVGLPAIAARSDSAPLSQPATVPASRASSAPLIGDGVHNTSPDGYGAGDEPDLSVPADAEPGWVYKDADGVFLLVVELDAGRGRRLVRLEDFTLAGLGEVRRPLSLTGSIEIQVWPLD</sequence>
<organism evidence="2 3">
    <name type="scientific">Actinorhabdospora filicis</name>
    <dbReference type="NCBI Taxonomy" id="1785913"/>
    <lineage>
        <taxon>Bacteria</taxon>
        <taxon>Bacillati</taxon>
        <taxon>Actinomycetota</taxon>
        <taxon>Actinomycetes</taxon>
        <taxon>Micromonosporales</taxon>
        <taxon>Micromonosporaceae</taxon>
        <taxon>Actinorhabdospora</taxon>
    </lineage>
</organism>
<feature type="transmembrane region" description="Helical" evidence="1">
    <location>
        <begin position="75"/>
        <end position="97"/>
    </location>
</feature>
<keyword evidence="3" id="KW-1185">Reference proteome</keyword>
<accession>A0A9W6SK57</accession>
<protein>
    <submittedName>
        <fullName evidence="2">Uncharacterized protein</fullName>
    </submittedName>
</protein>
<dbReference type="EMBL" id="BSTX01000001">
    <property type="protein sequence ID" value="GLZ77176.1"/>
    <property type="molecule type" value="Genomic_DNA"/>
</dbReference>
<keyword evidence="1" id="KW-0812">Transmembrane</keyword>
<keyword evidence="1" id="KW-1133">Transmembrane helix</keyword>
<gene>
    <name evidence="2" type="ORF">Afil01_19830</name>
</gene>
<evidence type="ECO:0000256" key="1">
    <source>
        <dbReference type="SAM" id="Phobius"/>
    </source>
</evidence>
<feature type="transmembrane region" description="Helical" evidence="1">
    <location>
        <begin position="6"/>
        <end position="28"/>
    </location>
</feature>
<evidence type="ECO:0000313" key="3">
    <source>
        <dbReference type="Proteomes" id="UP001165079"/>
    </source>
</evidence>
<proteinExistence type="predicted"/>
<keyword evidence="1" id="KW-0472">Membrane</keyword>
<evidence type="ECO:0000313" key="2">
    <source>
        <dbReference type="EMBL" id="GLZ77176.1"/>
    </source>
</evidence>
<comment type="caution">
    <text evidence="2">The sequence shown here is derived from an EMBL/GenBank/DDBJ whole genome shotgun (WGS) entry which is preliminary data.</text>
</comment>
<name>A0A9W6SK57_9ACTN</name>
<dbReference type="RefSeq" id="WP_285662307.1">
    <property type="nucleotide sequence ID" value="NZ_BSTX01000001.1"/>
</dbReference>
<feature type="transmembrane region" description="Helical" evidence="1">
    <location>
        <begin position="48"/>
        <end position="69"/>
    </location>
</feature>
<dbReference type="AlphaFoldDB" id="A0A9W6SK57"/>
<dbReference type="Proteomes" id="UP001165079">
    <property type="component" value="Unassembled WGS sequence"/>
</dbReference>